<keyword evidence="5" id="KW-1133">Transmembrane helix</keyword>
<comment type="function">
    <text evidence="9 10">Essential for the assembly of ubiquinol-cytochrome c reductase. It has a direct effect on the correct occurrence of the Rieske protein, core 4, core 5 and apocytochrome b.</text>
</comment>
<name>A0A197K872_9FUNG</name>
<organism evidence="11 12">
    <name type="scientific">Linnemannia elongata AG-77</name>
    <dbReference type="NCBI Taxonomy" id="1314771"/>
    <lineage>
        <taxon>Eukaryota</taxon>
        <taxon>Fungi</taxon>
        <taxon>Fungi incertae sedis</taxon>
        <taxon>Mucoromycota</taxon>
        <taxon>Mortierellomycotina</taxon>
        <taxon>Mortierellomycetes</taxon>
        <taxon>Mortierellales</taxon>
        <taxon>Mortierellaceae</taxon>
        <taxon>Linnemannia</taxon>
    </lineage>
</organism>
<evidence type="ECO:0000256" key="8">
    <source>
        <dbReference type="ARBA" id="ARBA00023186"/>
    </source>
</evidence>
<keyword evidence="7" id="KW-0472">Membrane</keyword>
<evidence type="ECO:0000256" key="2">
    <source>
        <dbReference type="ARBA" id="ARBA00006780"/>
    </source>
</evidence>
<evidence type="ECO:0000256" key="6">
    <source>
        <dbReference type="ARBA" id="ARBA00023128"/>
    </source>
</evidence>
<evidence type="ECO:0000256" key="3">
    <source>
        <dbReference type="ARBA" id="ARBA00022692"/>
    </source>
</evidence>
<gene>
    <name evidence="11" type="ORF">K457DRAFT_183807</name>
</gene>
<dbReference type="AlphaFoldDB" id="A0A197K872"/>
<keyword evidence="12" id="KW-1185">Reference proteome</keyword>
<evidence type="ECO:0000256" key="10">
    <source>
        <dbReference type="RuleBase" id="RU368005"/>
    </source>
</evidence>
<dbReference type="Proteomes" id="UP000078512">
    <property type="component" value="Unassembled WGS sequence"/>
</dbReference>
<evidence type="ECO:0000313" key="12">
    <source>
        <dbReference type="Proteomes" id="UP000078512"/>
    </source>
</evidence>
<evidence type="ECO:0000256" key="5">
    <source>
        <dbReference type="ARBA" id="ARBA00022989"/>
    </source>
</evidence>
<dbReference type="OrthoDB" id="5576752at2759"/>
<dbReference type="EMBL" id="KV442019">
    <property type="protein sequence ID" value="OAQ33882.1"/>
    <property type="molecule type" value="Genomic_DNA"/>
</dbReference>
<keyword evidence="6 10" id="KW-0496">Mitochondrion</keyword>
<sequence length="125" mass="14307">MGNYTKAFGVGFGIVGVGYALMLTTVPTEEELYEKLSPELKKQYHEVKADQARRQAFSDVLRQAANDPEPMWIKKKTFLTNTDETSQPNQQWDQCLETIKISTEDDRCPRVFFFSLPSITLCPTH</sequence>
<reference evidence="11 12" key="1">
    <citation type="submission" date="2016-05" db="EMBL/GenBank/DDBJ databases">
        <title>Genome sequencing reveals origins of a unique bacterial endosymbiosis in the earliest lineages of terrestrial Fungi.</title>
        <authorList>
            <consortium name="DOE Joint Genome Institute"/>
            <person name="Uehling J."/>
            <person name="Gryganskyi A."/>
            <person name="Hameed K."/>
            <person name="Tschaplinski T."/>
            <person name="Misztal P."/>
            <person name="Wu S."/>
            <person name="Desiro A."/>
            <person name="Vande Pol N."/>
            <person name="Du Z.-Y."/>
            <person name="Zienkiewicz A."/>
            <person name="Zienkiewicz K."/>
            <person name="Morin E."/>
            <person name="Tisserant E."/>
            <person name="Splivallo R."/>
            <person name="Hainaut M."/>
            <person name="Henrissat B."/>
            <person name="Ohm R."/>
            <person name="Kuo A."/>
            <person name="Yan J."/>
            <person name="Lipzen A."/>
            <person name="Nolan M."/>
            <person name="Labutti K."/>
            <person name="Barry K."/>
            <person name="Goldstein A."/>
            <person name="Labbe J."/>
            <person name="Schadt C."/>
            <person name="Tuskan G."/>
            <person name="Grigoriev I."/>
            <person name="Martin F."/>
            <person name="Vilgalys R."/>
            <person name="Bonito G."/>
        </authorList>
    </citation>
    <scope>NUCLEOTIDE SEQUENCE [LARGE SCALE GENOMIC DNA]</scope>
    <source>
        <strain evidence="11 12">AG-77</strain>
    </source>
</reference>
<evidence type="ECO:0000256" key="1">
    <source>
        <dbReference type="ARBA" id="ARBA00004167"/>
    </source>
</evidence>
<evidence type="ECO:0000256" key="4">
    <source>
        <dbReference type="ARBA" id="ARBA00022792"/>
    </source>
</evidence>
<evidence type="ECO:0000256" key="7">
    <source>
        <dbReference type="ARBA" id="ARBA00023136"/>
    </source>
</evidence>
<keyword evidence="8 10" id="KW-0143">Chaperone</keyword>
<accession>A0A197K872</accession>
<dbReference type="InterPro" id="IPR012420">
    <property type="entry name" value="Cbp4"/>
</dbReference>
<dbReference type="Pfam" id="PF07960">
    <property type="entry name" value="CBP4"/>
    <property type="match status" value="1"/>
</dbReference>
<protein>
    <recommendedName>
        <fullName evidence="10">Cytochrome b mRNA-processing protein 4</fullName>
    </recommendedName>
</protein>
<dbReference type="GO" id="GO:0005743">
    <property type="term" value="C:mitochondrial inner membrane"/>
    <property type="evidence" value="ECO:0007669"/>
    <property type="project" value="UniProtKB-SubCell"/>
</dbReference>
<keyword evidence="3" id="KW-0812">Transmembrane</keyword>
<evidence type="ECO:0000256" key="9">
    <source>
        <dbReference type="ARBA" id="ARBA00025413"/>
    </source>
</evidence>
<dbReference type="PANTHER" id="PTHR28202:SF1">
    <property type="entry name" value="ASSEMBLY FACTOR CBP4"/>
    <property type="match status" value="1"/>
</dbReference>
<proteinExistence type="inferred from homology"/>
<dbReference type="PANTHER" id="PTHR28202">
    <property type="entry name" value="ASSEMBLY FACTOR CBP4"/>
    <property type="match status" value="1"/>
</dbReference>
<dbReference type="GO" id="GO:0034551">
    <property type="term" value="P:mitochondrial respiratory chain complex III assembly"/>
    <property type="evidence" value="ECO:0007669"/>
    <property type="project" value="TreeGrafter"/>
</dbReference>
<dbReference type="STRING" id="1314771.A0A197K872"/>
<comment type="similarity">
    <text evidence="2 10">Belongs to the CBP4 family.</text>
</comment>
<comment type="subcellular location">
    <subcellularLocation>
        <location evidence="1">Membrane</location>
        <topology evidence="1">Single-pass membrane protein</topology>
    </subcellularLocation>
    <subcellularLocation>
        <location evidence="10">Mitochondrion inner membrane</location>
        <topology evidence="10">Single-pass membrane protein</topology>
    </subcellularLocation>
</comment>
<evidence type="ECO:0000313" key="11">
    <source>
        <dbReference type="EMBL" id="OAQ33882.1"/>
    </source>
</evidence>
<keyword evidence="4 10" id="KW-0999">Mitochondrion inner membrane</keyword>